<dbReference type="AlphaFoldDB" id="Q3J1F6"/>
<name>Q3J1F6_CERS4</name>
<sequence>MLMLTPAALEMARALKRRERDARRGKLATERAERLTDAMAARMRAAFAEGHAASLFALEGPFRHAIRSGLCLQGWKWDAADEMAAAMVAEALRKAGVKRPSWNEGQPEWTIESGALIEHTRCQRCHKPLPEGHQKFCSSICKRSHHSRLSALRHADAETAIRMAIRLD</sequence>
<accession>Q3J1F6</accession>
<keyword evidence="2" id="KW-1185">Reference proteome</keyword>
<dbReference type="EMBL" id="CP000143">
    <property type="protein sequence ID" value="ABA79378.1"/>
    <property type="molecule type" value="Genomic_DNA"/>
</dbReference>
<proteinExistence type="predicted"/>
<dbReference type="Proteomes" id="UP000002703">
    <property type="component" value="Chromosome 1"/>
</dbReference>
<dbReference type="KEGG" id="rsp:RSP_0207"/>
<dbReference type="OrthoDB" id="8371374at2"/>
<dbReference type="STRING" id="272943.RSP_0207"/>
<dbReference type="eggNOG" id="ENOG5032CRE">
    <property type="taxonomic scope" value="Bacteria"/>
</dbReference>
<reference evidence="2" key="1">
    <citation type="submission" date="2005-09" db="EMBL/GenBank/DDBJ databases">
        <title>Complete sequence of chromosome 1 of Rhodobacter sphaeroides 2.4.1.</title>
        <authorList>
            <person name="Copeland A."/>
            <person name="Lucas S."/>
            <person name="Lapidus A."/>
            <person name="Barry K."/>
            <person name="Detter J.C."/>
            <person name="Glavina T."/>
            <person name="Hammon N."/>
            <person name="Israni S."/>
            <person name="Pitluck S."/>
            <person name="Richardson P."/>
            <person name="Mackenzie C."/>
            <person name="Choudhary M."/>
            <person name="Larimer F."/>
            <person name="Hauser L.J."/>
            <person name="Land M."/>
            <person name="Donohue T.J."/>
            <person name="Kaplan S."/>
        </authorList>
    </citation>
    <scope>NUCLEOTIDE SEQUENCE [LARGE SCALE GENOMIC DNA]</scope>
    <source>
        <strain evidence="2">ATCC 17023 / DSM 158 / JCM 6121 / CCUG 31486 / LMG 2827 / NBRC 12203 / NCIMB 8253 / ATH 2.4.1.</strain>
    </source>
</reference>
<dbReference type="RefSeq" id="WP_011338065.1">
    <property type="nucleotide sequence ID" value="NC_007493.2"/>
</dbReference>
<evidence type="ECO:0000313" key="2">
    <source>
        <dbReference type="Proteomes" id="UP000002703"/>
    </source>
</evidence>
<evidence type="ECO:0000313" key="1">
    <source>
        <dbReference type="EMBL" id="ABA79378.1"/>
    </source>
</evidence>
<dbReference type="GeneID" id="3719497"/>
<organism evidence="1 2">
    <name type="scientific">Cereibacter sphaeroides (strain ATCC 17023 / DSM 158 / JCM 6121 / CCUG 31486 / LMG 2827 / NBRC 12203 / NCIMB 8253 / ATH 2.4.1.)</name>
    <name type="common">Rhodobacter sphaeroides</name>
    <dbReference type="NCBI Taxonomy" id="272943"/>
    <lineage>
        <taxon>Bacteria</taxon>
        <taxon>Pseudomonadati</taxon>
        <taxon>Pseudomonadota</taxon>
        <taxon>Alphaproteobacteria</taxon>
        <taxon>Rhodobacterales</taxon>
        <taxon>Paracoccaceae</taxon>
        <taxon>Cereibacter</taxon>
    </lineage>
</organism>
<protein>
    <submittedName>
        <fullName evidence="1">Uncharacterized protein</fullName>
    </submittedName>
</protein>
<gene>
    <name evidence="1" type="ORF">RSP_0207</name>
</gene>
<dbReference type="EnsemblBacteria" id="ABA79378">
    <property type="protein sequence ID" value="ABA79378"/>
    <property type="gene ID" value="RSP_0207"/>
</dbReference>
<dbReference type="PATRIC" id="fig|272943.9.peg.2147"/>